<dbReference type="PANTHER" id="PTHR43547">
    <property type="entry name" value="TWO-COMPONENT HISTIDINE KINASE"/>
    <property type="match status" value="1"/>
</dbReference>
<dbReference type="SUPFAM" id="SSF55874">
    <property type="entry name" value="ATPase domain of HSP90 chaperone/DNA topoisomerase II/histidine kinase"/>
    <property type="match status" value="1"/>
</dbReference>
<gene>
    <name evidence="5" type="ORF">DDR33_17045</name>
</gene>
<dbReference type="PROSITE" id="PS50109">
    <property type="entry name" value="HIS_KIN"/>
    <property type="match status" value="1"/>
</dbReference>
<dbReference type="InterPro" id="IPR005467">
    <property type="entry name" value="His_kinase_dom"/>
</dbReference>
<dbReference type="GO" id="GO:0000155">
    <property type="term" value="F:phosphorelay sensor kinase activity"/>
    <property type="evidence" value="ECO:0007669"/>
    <property type="project" value="TreeGrafter"/>
</dbReference>
<evidence type="ECO:0000256" key="2">
    <source>
        <dbReference type="ARBA" id="ARBA00012438"/>
    </source>
</evidence>
<dbReference type="EMBL" id="QEAS01000014">
    <property type="protein sequence ID" value="PWG79462.1"/>
    <property type="molecule type" value="Genomic_DNA"/>
</dbReference>
<proteinExistence type="predicted"/>
<evidence type="ECO:0000256" key="3">
    <source>
        <dbReference type="ARBA" id="ARBA00022553"/>
    </source>
</evidence>
<sequence length="405" mass="43504">MGDRTISEDQKLAFIIRHAAIGVMEIKEDGEIVSLNIVAEDLTKVITGGPVKAGANGFDVLSLIDPEVAAQIKNFKEPGGPIIDSQLCSAVVGGNEKHFLITASKMFADCIIVGIDDISIGYSEEKALQLAEQEKAVALGKYEIASEVLHDIGNALVGFGSHLTKINRALEESGVENLGKLSVFIQQNQQALAAALGDQKASALVTMTGALNTSVKKGAELVKGSVNEQLRVVAHIQDILNIQRQYVLGNHSQERKPVNLKEIIGDCRSMIDASLEKRKIRFFSSLPAVPVHINGDRTKLMQVILNLLKNSIEAIDPDGDRKEIHLSLSLTNHKITLVIFDSGKGFDSAARAQMFTRGYTSKSQGTGIGLYTSKSIIESHGGSIAMESQGPGKGSTTTIEFNCQN</sequence>
<dbReference type="InterPro" id="IPR004358">
    <property type="entry name" value="Sig_transdc_His_kin-like_C"/>
</dbReference>
<dbReference type="OrthoDB" id="1043958at2"/>
<dbReference type="Gene3D" id="3.30.565.10">
    <property type="entry name" value="Histidine kinase-like ATPase, C-terminal domain"/>
    <property type="match status" value="1"/>
</dbReference>
<keyword evidence="3" id="KW-0597">Phosphoprotein</keyword>
<dbReference type="RefSeq" id="WP_109417005.1">
    <property type="nucleotide sequence ID" value="NZ_QEAS01000014.1"/>
</dbReference>
<dbReference type="PRINTS" id="PR00344">
    <property type="entry name" value="BCTRLSENSOR"/>
</dbReference>
<dbReference type="EC" id="2.7.13.3" evidence="2"/>
<feature type="domain" description="Histidine kinase" evidence="4">
    <location>
        <begin position="195"/>
        <end position="405"/>
    </location>
</feature>
<evidence type="ECO:0000313" key="6">
    <source>
        <dbReference type="Proteomes" id="UP000245647"/>
    </source>
</evidence>
<accession>A0A2U2PDR4</accession>
<reference evidence="5 6" key="1">
    <citation type="submission" date="2018-04" db="EMBL/GenBank/DDBJ databases">
        <title>Pedobacter chongqingensis sp. nov., isolated from a rottenly hemp rope.</title>
        <authorList>
            <person name="Cai Y."/>
        </authorList>
    </citation>
    <scope>NUCLEOTIDE SEQUENCE [LARGE SCALE GENOMIC DNA]</scope>
    <source>
        <strain evidence="5 6">FJ4-8</strain>
    </source>
</reference>
<organism evidence="5 6">
    <name type="scientific">Pararcticibacter amylolyticus</name>
    <dbReference type="NCBI Taxonomy" id="2173175"/>
    <lineage>
        <taxon>Bacteria</taxon>
        <taxon>Pseudomonadati</taxon>
        <taxon>Bacteroidota</taxon>
        <taxon>Sphingobacteriia</taxon>
        <taxon>Sphingobacteriales</taxon>
        <taxon>Sphingobacteriaceae</taxon>
        <taxon>Pararcticibacter</taxon>
    </lineage>
</organism>
<protein>
    <recommendedName>
        <fullName evidence="2">histidine kinase</fullName>
        <ecNumber evidence="2">2.7.13.3</ecNumber>
    </recommendedName>
</protein>
<dbReference type="PANTHER" id="PTHR43547:SF2">
    <property type="entry name" value="HYBRID SIGNAL TRANSDUCTION HISTIDINE KINASE C"/>
    <property type="match status" value="1"/>
</dbReference>
<dbReference type="Proteomes" id="UP000245647">
    <property type="component" value="Unassembled WGS sequence"/>
</dbReference>
<dbReference type="AlphaFoldDB" id="A0A2U2PDR4"/>
<evidence type="ECO:0000256" key="1">
    <source>
        <dbReference type="ARBA" id="ARBA00000085"/>
    </source>
</evidence>
<dbReference type="InterPro" id="IPR003594">
    <property type="entry name" value="HATPase_dom"/>
</dbReference>
<name>A0A2U2PDR4_9SPHI</name>
<comment type="catalytic activity">
    <reaction evidence="1">
        <text>ATP + protein L-histidine = ADP + protein N-phospho-L-histidine.</text>
        <dbReference type="EC" id="2.7.13.3"/>
    </reaction>
</comment>
<evidence type="ECO:0000313" key="5">
    <source>
        <dbReference type="EMBL" id="PWG79462.1"/>
    </source>
</evidence>
<dbReference type="InterPro" id="IPR036890">
    <property type="entry name" value="HATPase_C_sf"/>
</dbReference>
<evidence type="ECO:0000259" key="4">
    <source>
        <dbReference type="PROSITE" id="PS50109"/>
    </source>
</evidence>
<dbReference type="SMART" id="SM00387">
    <property type="entry name" value="HATPase_c"/>
    <property type="match status" value="1"/>
</dbReference>
<keyword evidence="6" id="KW-1185">Reference proteome</keyword>
<comment type="caution">
    <text evidence="5">The sequence shown here is derived from an EMBL/GenBank/DDBJ whole genome shotgun (WGS) entry which is preliminary data.</text>
</comment>
<dbReference type="Pfam" id="PF02518">
    <property type="entry name" value="HATPase_c"/>
    <property type="match status" value="1"/>
</dbReference>